<dbReference type="PATRIC" id="fig|389348.3.peg.2475"/>
<feature type="transmembrane region" description="Helical" evidence="8">
    <location>
        <begin position="109"/>
        <end position="136"/>
    </location>
</feature>
<organism evidence="10 11">
    <name type="scientific">Candidatus Protochlamydia naegleriophila</name>
    <dbReference type="NCBI Taxonomy" id="389348"/>
    <lineage>
        <taxon>Bacteria</taxon>
        <taxon>Pseudomonadati</taxon>
        <taxon>Chlamydiota</taxon>
        <taxon>Chlamydiia</taxon>
        <taxon>Parachlamydiales</taxon>
        <taxon>Parachlamydiaceae</taxon>
        <taxon>Candidatus Protochlamydia</taxon>
    </lineage>
</organism>
<feature type="transmembrane region" description="Helical" evidence="8">
    <location>
        <begin position="302"/>
        <end position="320"/>
    </location>
</feature>
<keyword evidence="2" id="KW-1003">Cell membrane</keyword>
<dbReference type="Pfam" id="PF13231">
    <property type="entry name" value="PMT_2"/>
    <property type="match status" value="1"/>
</dbReference>
<evidence type="ECO:0000256" key="1">
    <source>
        <dbReference type="ARBA" id="ARBA00004651"/>
    </source>
</evidence>
<reference evidence="11" key="1">
    <citation type="submission" date="2015-09" db="EMBL/GenBank/DDBJ databases">
        <authorList>
            <person name="Bertelli C."/>
        </authorList>
    </citation>
    <scope>NUCLEOTIDE SEQUENCE [LARGE SCALE GENOMIC DNA]</scope>
    <source>
        <strain evidence="11">KNic</strain>
    </source>
</reference>
<feature type="transmembrane region" description="Helical" evidence="8">
    <location>
        <begin position="156"/>
        <end position="180"/>
    </location>
</feature>
<gene>
    <name evidence="10" type="ORF">PNK_2201</name>
</gene>
<evidence type="ECO:0000256" key="5">
    <source>
        <dbReference type="ARBA" id="ARBA00022692"/>
    </source>
</evidence>
<dbReference type="InParanoid" id="A0A0U5JG16"/>
<feature type="transmembrane region" description="Helical" evidence="8">
    <location>
        <begin position="192"/>
        <end position="212"/>
    </location>
</feature>
<dbReference type="EMBL" id="LN879502">
    <property type="protein sequence ID" value="CUI17802.1"/>
    <property type="molecule type" value="Genomic_DNA"/>
</dbReference>
<evidence type="ECO:0000313" key="10">
    <source>
        <dbReference type="EMBL" id="CUI17802.1"/>
    </source>
</evidence>
<name>A0A0U5JG16_9BACT</name>
<keyword evidence="5 8" id="KW-0812">Transmembrane</keyword>
<accession>A0A0U5JG16</accession>
<dbReference type="RefSeq" id="WP_051981765.1">
    <property type="nucleotide sequence ID" value="NZ_LN879502.1"/>
</dbReference>
<dbReference type="PANTHER" id="PTHR33908:SF11">
    <property type="entry name" value="MEMBRANE PROTEIN"/>
    <property type="match status" value="1"/>
</dbReference>
<evidence type="ECO:0000256" key="2">
    <source>
        <dbReference type="ARBA" id="ARBA00022475"/>
    </source>
</evidence>
<keyword evidence="11" id="KW-1185">Reference proteome</keyword>
<dbReference type="GO" id="GO:0009103">
    <property type="term" value="P:lipopolysaccharide biosynthetic process"/>
    <property type="evidence" value="ECO:0007669"/>
    <property type="project" value="UniProtKB-ARBA"/>
</dbReference>
<evidence type="ECO:0000256" key="8">
    <source>
        <dbReference type="SAM" id="Phobius"/>
    </source>
</evidence>
<feature type="domain" description="Glycosyltransferase RgtA/B/C/D-like" evidence="9">
    <location>
        <begin position="54"/>
        <end position="212"/>
    </location>
</feature>
<keyword evidence="6 8" id="KW-1133">Transmembrane helix</keyword>
<dbReference type="PANTHER" id="PTHR33908">
    <property type="entry name" value="MANNOSYLTRANSFERASE YKCB-RELATED"/>
    <property type="match status" value="1"/>
</dbReference>
<feature type="transmembrane region" description="Helical" evidence="8">
    <location>
        <begin position="242"/>
        <end position="263"/>
    </location>
</feature>
<comment type="subcellular location">
    <subcellularLocation>
        <location evidence="1">Cell membrane</location>
        <topology evidence="1">Multi-pass membrane protein</topology>
    </subcellularLocation>
</comment>
<keyword evidence="7 8" id="KW-0472">Membrane</keyword>
<evidence type="ECO:0000256" key="6">
    <source>
        <dbReference type="ARBA" id="ARBA00022989"/>
    </source>
</evidence>
<dbReference type="AlphaFoldDB" id="A0A0U5JG16"/>
<evidence type="ECO:0000259" key="9">
    <source>
        <dbReference type="Pfam" id="PF13231"/>
    </source>
</evidence>
<keyword evidence="3" id="KW-0328">Glycosyltransferase</keyword>
<dbReference type="KEGG" id="pnl:PNK_2201"/>
<dbReference type="GO" id="GO:0016763">
    <property type="term" value="F:pentosyltransferase activity"/>
    <property type="evidence" value="ECO:0007669"/>
    <property type="project" value="TreeGrafter"/>
</dbReference>
<keyword evidence="4" id="KW-0808">Transferase</keyword>
<proteinExistence type="predicted"/>
<dbReference type="InterPro" id="IPR050297">
    <property type="entry name" value="LipidA_mod_glycosyltrf_83"/>
</dbReference>
<sequence>MSSQTLFYFKRLSFLLAAKIFLVLGVILWGGVGLGPDEAQYWTWSQKLDWGYYSKPPGIAWQIWLGTQLVGQTELGVRLFALLWATGQAYLVFALALQAGLQSRSAFWSAVLMALSPIGLIGALLAITDGGCLFFWTLASLVVVQALRREEAPSPLLVGLCLLGGALFKWPVYLFWLFFLLARWRWFPQQPLTRVFAGAAISLCGLLPSVWWNMTHEWATFRHVSSTLQGGHGSPGGNFFEFVGSQALLLSPVLFVLMLVSWFGCMRRPRFLQPALFFCGGVSLICLAGASGLSLFQKVQGNWISFAYPTGLVWLAWYASEWRPNLSKWLTVGVYVSVVLTSCLLTLPWLYTADQWRPRQLSHRMNPFKHNMGWDRLDEALQRADYNPETDFLISDKYQTTSILSFYGPMQKRAYFLNLQGARHNQFSYWPSMVDEQQGKTGYFVWTENQPHLEREWRGKLDFYQNELERYFEKVEFLGLTPLLYDQQRAVKGAFIFKCSICKKGALPTTTLY</sequence>
<evidence type="ECO:0000313" key="11">
    <source>
        <dbReference type="Proteomes" id="UP000069902"/>
    </source>
</evidence>
<feature type="transmembrane region" description="Helical" evidence="8">
    <location>
        <begin position="75"/>
        <end position="97"/>
    </location>
</feature>
<evidence type="ECO:0000256" key="4">
    <source>
        <dbReference type="ARBA" id="ARBA00022679"/>
    </source>
</evidence>
<feature type="transmembrane region" description="Helical" evidence="8">
    <location>
        <begin position="332"/>
        <end position="351"/>
    </location>
</feature>
<dbReference type="GO" id="GO:0005886">
    <property type="term" value="C:plasma membrane"/>
    <property type="evidence" value="ECO:0007669"/>
    <property type="project" value="UniProtKB-SubCell"/>
</dbReference>
<dbReference type="STRING" id="389348.PNK_2201"/>
<feature type="transmembrane region" description="Helical" evidence="8">
    <location>
        <begin position="12"/>
        <end position="32"/>
    </location>
</feature>
<dbReference type="Proteomes" id="UP000069902">
    <property type="component" value="Chromosome cPNK"/>
</dbReference>
<evidence type="ECO:0000256" key="7">
    <source>
        <dbReference type="ARBA" id="ARBA00023136"/>
    </source>
</evidence>
<evidence type="ECO:0000256" key="3">
    <source>
        <dbReference type="ARBA" id="ARBA00022676"/>
    </source>
</evidence>
<protein>
    <recommendedName>
        <fullName evidence="9">Glycosyltransferase RgtA/B/C/D-like domain-containing protein</fullName>
    </recommendedName>
</protein>
<dbReference type="InterPro" id="IPR038731">
    <property type="entry name" value="RgtA/B/C-like"/>
</dbReference>
<feature type="transmembrane region" description="Helical" evidence="8">
    <location>
        <begin position="275"/>
        <end position="296"/>
    </location>
</feature>